<accession>A0ABQ0DYM7</accession>
<name>A0ABQ0DYM7_9EUKA</name>
<proteinExistence type="predicted"/>
<reference evidence="1 2" key="1">
    <citation type="journal article" date="2019" name="PLoS Negl. Trop. Dis.">
        <title>Whole genome sequencing of Entamoeba nuttalli reveals mammalian host-related molecular signatures and a novel octapeptide-repeat surface protein.</title>
        <authorList>
            <person name="Tanaka M."/>
            <person name="Makiuchi T."/>
            <person name="Komiyama T."/>
            <person name="Shiina T."/>
            <person name="Osaki K."/>
            <person name="Tachibana H."/>
        </authorList>
    </citation>
    <scope>NUCLEOTIDE SEQUENCE [LARGE SCALE GENOMIC DNA]</scope>
    <source>
        <strain evidence="1 2">P19-061405</strain>
    </source>
</reference>
<keyword evidence="2" id="KW-1185">Reference proteome</keyword>
<sequence length="126" mass="14385">MKVVLFSTITALFILLSHLIYHFINSNMPRLSDSSLIELRVHPKKPSQERNNPPTTHVPVLGQLTIDRLIERLEELYEDEEDSEISDILDHGLSVSYIEDVPTNCNKVLSSPERCVNPSLLKLCFI</sequence>
<organism evidence="1 2">
    <name type="scientific">Entamoeba nuttalli</name>
    <dbReference type="NCBI Taxonomy" id="412467"/>
    <lineage>
        <taxon>Eukaryota</taxon>
        <taxon>Amoebozoa</taxon>
        <taxon>Evosea</taxon>
        <taxon>Archamoebae</taxon>
        <taxon>Mastigamoebida</taxon>
        <taxon>Entamoebidae</taxon>
        <taxon>Entamoeba</taxon>
    </lineage>
</organism>
<gene>
    <name evidence="1" type="ORF">ENUP19_0361G0023</name>
</gene>
<evidence type="ECO:0000313" key="2">
    <source>
        <dbReference type="Proteomes" id="UP001628156"/>
    </source>
</evidence>
<evidence type="ECO:0000313" key="1">
    <source>
        <dbReference type="EMBL" id="GAB1227852.1"/>
    </source>
</evidence>
<dbReference type="Proteomes" id="UP001628156">
    <property type="component" value="Unassembled WGS sequence"/>
</dbReference>
<dbReference type="EMBL" id="BAAFRS010000361">
    <property type="protein sequence ID" value="GAB1227852.1"/>
    <property type="molecule type" value="Genomic_DNA"/>
</dbReference>
<protein>
    <submittedName>
        <fullName evidence="1">Uncharacterized protein</fullName>
    </submittedName>
</protein>
<comment type="caution">
    <text evidence="1">The sequence shown here is derived from an EMBL/GenBank/DDBJ whole genome shotgun (WGS) entry which is preliminary data.</text>
</comment>